<dbReference type="CDD" id="cd07973">
    <property type="entry name" value="Spt4"/>
    <property type="match status" value="1"/>
</dbReference>
<keyword evidence="5" id="KW-0862">Zinc</keyword>
<dbReference type="InterPro" id="IPR029040">
    <property type="entry name" value="RPABC4/Spt4"/>
</dbReference>
<dbReference type="InterPro" id="IPR038510">
    <property type="entry name" value="Spt4_sf"/>
</dbReference>
<dbReference type="PANTHER" id="PTHR12882:SF1">
    <property type="entry name" value="TRANSCRIPTION ELONGATION FACTOR SPT4"/>
    <property type="match status" value="1"/>
</dbReference>
<comment type="function">
    <text evidence="8 9">May regulate transcription elongation by RNA polymerase II. May enhance transcriptional pausing at sites proximal to the promoter, which may in turn facilitate the assembly of an elongation competent RNA polymerase II complex.</text>
</comment>
<dbReference type="SUPFAM" id="SSF63393">
    <property type="entry name" value="RNA polymerase subunits"/>
    <property type="match status" value="1"/>
</dbReference>
<dbReference type="Pfam" id="PF06093">
    <property type="entry name" value="Spt4"/>
    <property type="match status" value="1"/>
</dbReference>
<keyword evidence="4" id="KW-0863">Zinc-finger</keyword>
<dbReference type="InterPro" id="IPR022800">
    <property type="entry name" value="Spt4/RpoE2_Znf"/>
</dbReference>
<organism evidence="11 12">
    <name type="scientific">Striga hermonthica</name>
    <name type="common">Purple witchweed</name>
    <name type="synonym">Buchnera hermonthica</name>
    <dbReference type="NCBI Taxonomy" id="68872"/>
    <lineage>
        <taxon>Eukaryota</taxon>
        <taxon>Viridiplantae</taxon>
        <taxon>Streptophyta</taxon>
        <taxon>Embryophyta</taxon>
        <taxon>Tracheophyta</taxon>
        <taxon>Spermatophyta</taxon>
        <taxon>Magnoliopsida</taxon>
        <taxon>eudicotyledons</taxon>
        <taxon>Gunneridae</taxon>
        <taxon>Pentapetalae</taxon>
        <taxon>asterids</taxon>
        <taxon>lamiids</taxon>
        <taxon>Lamiales</taxon>
        <taxon>Orobanchaceae</taxon>
        <taxon>Buchnereae</taxon>
        <taxon>Striga</taxon>
    </lineage>
</organism>
<name>A0A9N7NXU9_STRHE</name>
<dbReference type="GO" id="GO:0000993">
    <property type="term" value="F:RNA polymerase II complex binding"/>
    <property type="evidence" value="ECO:0007669"/>
    <property type="project" value="TreeGrafter"/>
</dbReference>
<dbReference type="EMBL" id="CACSLK010031421">
    <property type="protein sequence ID" value="CAA0839369.1"/>
    <property type="molecule type" value="Genomic_DNA"/>
</dbReference>
<comment type="caution">
    <text evidence="11">The sequence shown here is derived from an EMBL/GenBank/DDBJ whole genome shotgun (WGS) entry which is preliminary data.</text>
</comment>
<evidence type="ECO:0000256" key="1">
    <source>
        <dbReference type="ARBA" id="ARBA00004123"/>
    </source>
</evidence>
<dbReference type="PIRSF" id="PIRSF025023">
    <property type="entry name" value="Spt4"/>
    <property type="match status" value="1"/>
</dbReference>
<dbReference type="AlphaFoldDB" id="A0A9N7NXU9"/>
<dbReference type="FunFam" id="3.30.40.210:FF:000002">
    <property type="entry name" value="Transcription elongation factor SPT4 homolog"/>
    <property type="match status" value="1"/>
</dbReference>
<evidence type="ECO:0000313" key="12">
    <source>
        <dbReference type="Proteomes" id="UP001153555"/>
    </source>
</evidence>
<comment type="subcellular location">
    <subcellularLocation>
        <location evidence="1 9">Nucleus</location>
    </subcellularLocation>
</comment>
<gene>
    <name evidence="11" type="ORF">SHERM_05937</name>
</gene>
<keyword evidence="12" id="KW-1185">Reference proteome</keyword>
<keyword evidence="11" id="KW-0648">Protein biosynthesis</keyword>
<evidence type="ECO:0000256" key="2">
    <source>
        <dbReference type="ARBA" id="ARBA00010464"/>
    </source>
</evidence>
<evidence type="ECO:0000259" key="10">
    <source>
        <dbReference type="SMART" id="SM01389"/>
    </source>
</evidence>
<dbReference type="GO" id="GO:0032044">
    <property type="term" value="C:DSIF complex"/>
    <property type="evidence" value="ECO:0007669"/>
    <property type="project" value="TreeGrafter"/>
</dbReference>
<evidence type="ECO:0000256" key="3">
    <source>
        <dbReference type="ARBA" id="ARBA00022723"/>
    </source>
</evidence>
<evidence type="ECO:0000256" key="5">
    <source>
        <dbReference type="ARBA" id="ARBA00022833"/>
    </source>
</evidence>
<proteinExistence type="inferred from homology"/>
<evidence type="ECO:0000256" key="7">
    <source>
        <dbReference type="ARBA" id="ARBA00023242"/>
    </source>
</evidence>
<dbReference type="GO" id="GO:0006355">
    <property type="term" value="P:regulation of DNA-templated transcription"/>
    <property type="evidence" value="ECO:0007669"/>
    <property type="project" value="InterPro"/>
</dbReference>
<evidence type="ECO:0000256" key="6">
    <source>
        <dbReference type="ARBA" id="ARBA00023163"/>
    </source>
</evidence>
<evidence type="ECO:0000256" key="8">
    <source>
        <dbReference type="ARBA" id="ARBA00056652"/>
    </source>
</evidence>
<dbReference type="SMART" id="SM01389">
    <property type="entry name" value="Spt4"/>
    <property type="match status" value="1"/>
</dbReference>
<keyword evidence="7 9" id="KW-0539">Nucleus</keyword>
<accession>A0A9N7NXU9</accession>
<dbReference type="Proteomes" id="UP001153555">
    <property type="component" value="Unassembled WGS sequence"/>
</dbReference>
<dbReference type="GO" id="GO:0008270">
    <property type="term" value="F:zinc ion binding"/>
    <property type="evidence" value="ECO:0007669"/>
    <property type="project" value="UniProtKB-KW"/>
</dbReference>
<evidence type="ECO:0000256" key="4">
    <source>
        <dbReference type="ARBA" id="ARBA00022771"/>
    </source>
</evidence>
<keyword evidence="6 9" id="KW-0804">Transcription</keyword>
<sequence>MTNQGVVVVAQIPTGFGNELRACLRCRLVKTYDQFRASGCENCPFFQMEEDHERVIDCTTTNLSSVISVMNPARSWASKWLRNGKLLPGCYTLGVSEALPQDLQNICEEEGVLYVPPKCA</sequence>
<protein>
    <recommendedName>
        <fullName evidence="9">Transcription elongation factor SPT4 homolog</fullName>
    </recommendedName>
</protein>
<dbReference type="GO" id="GO:0140673">
    <property type="term" value="P:transcription elongation-coupled chromatin remodeling"/>
    <property type="evidence" value="ECO:0007669"/>
    <property type="project" value="InterPro"/>
</dbReference>
<dbReference type="OrthoDB" id="248751at2759"/>
<dbReference type="PANTHER" id="PTHR12882">
    <property type="entry name" value="SUPPRESSOR OF TY 4"/>
    <property type="match status" value="1"/>
</dbReference>
<keyword evidence="3" id="KW-0479">Metal-binding</keyword>
<dbReference type="Gene3D" id="3.30.40.210">
    <property type="match status" value="1"/>
</dbReference>
<dbReference type="InterPro" id="IPR009287">
    <property type="entry name" value="Spt4"/>
</dbReference>
<reference evidence="11" key="1">
    <citation type="submission" date="2019-12" db="EMBL/GenBank/DDBJ databases">
        <authorList>
            <person name="Scholes J."/>
        </authorList>
    </citation>
    <scope>NUCLEOTIDE SEQUENCE</scope>
</reference>
<comment type="similarity">
    <text evidence="2 9">Belongs to the SPT4 family.</text>
</comment>
<evidence type="ECO:0000313" key="11">
    <source>
        <dbReference type="EMBL" id="CAA0839369.1"/>
    </source>
</evidence>
<evidence type="ECO:0000256" key="9">
    <source>
        <dbReference type="PIRNR" id="PIRNR025023"/>
    </source>
</evidence>
<dbReference type="GO" id="GO:0003746">
    <property type="term" value="F:translation elongation factor activity"/>
    <property type="evidence" value="ECO:0007669"/>
    <property type="project" value="UniProtKB-KW"/>
</dbReference>
<feature type="domain" description="Spt4/RpoE2 zinc finger" evidence="10">
    <location>
        <begin position="20"/>
        <end position="96"/>
    </location>
</feature>
<keyword evidence="11" id="KW-0251">Elongation factor</keyword>